<accession>A0A1F5R4E4</accession>
<keyword evidence="1" id="KW-0145">Chemotaxis</keyword>
<gene>
    <name evidence="4" type="ORF">A2024_01310</name>
</gene>
<evidence type="ECO:0000256" key="1">
    <source>
        <dbReference type="ARBA" id="ARBA00022500"/>
    </source>
</evidence>
<sequence>MELNELGAIQLDALKEVANIGACHAATALSELTNEKVLVNVPVIRINPIEEIFNMAAKPNEVVAGVLIYFLGDMTGRTLLMFPQEAAWHLTDCLLRKPVGSTTGIGELEESALKEVSNVLTCAYMNALGDLLGLVMVPSVPSMTVDMASAVLDAVSLDFGNDKDLVVCIETEFRFVEKNAVLHGYFLLLPDPDSLGVILKAIHLG</sequence>
<dbReference type="GO" id="GO:0016787">
    <property type="term" value="F:hydrolase activity"/>
    <property type="evidence" value="ECO:0007669"/>
    <property type="project" value="UniProtKB-KW"/>
</dbReference>
<keyword evidence="2" id="KW-0378">Hydrolase</keyword>
<dbReference type="InterPro" id="IPR050992">
    <property type="entry name" value="CheZ_family_phosphatases"/>
</dbReference>
<dbReference type="EMBL" id="MFFM01000046">
    <property type="protein sequence ID" value="OGF08893.1"/>
    <property type="molecule type" value="Genomic_DNA"/>
</dbReference>
<dbReference type="PANTHER" id="PTHR43693:SF1">
    <property type="entry name" value="PROTEIN PHOSPHATASE CHEZ"/>
    <property type="match status" value="1"/>
</dbReference>
<dbReference type="Gene3D" id="3.40.1550.10">
    <property type="entry name" value="CheC-like"/>
    <property type="match status" value="1"/>
</dbReference>
<comment type="caution">
    <text evidence="4">The sequence shown here is derived from an EMBL/GenBank/DDBJ whole genome shotgun (WGS) entry which is preliminary data.</text>
</comment>
<evidence type="ECO:0000313" key="4">
    <source>
        <dbReference type="EMBL" id="OGF08893.1"/>
    </source>
</evidence>
<dbReference type="CDD" id="cd17909">
    <property type="entry name" value="CheC_ClassI"/>
    <property type="match status" value="1"/>
</dbReference>
<dbReference type="InterPro" id="IPR007597">
    <property type="entry name" value="CheC"/>
</dbReference>
<dbReference type="SUPFAM" id="SSF103039">
    <property type="entry name" value="CheC-like"/>
    <property type="match status" value="1"/>
</dbReference>
<protein>
    <recommendedName>
        <fullName evidence="3">CheC-like protein domain-containing protein</fullName>
    </recommendedName>
</protein>
<dbReference type="PANTHER" id="PTHR43693">
    <property type="entry name" value="PROTEIN PHOSPHATASE CHEZ"/>
    <property type="match status" value="1"/>
</dbReference>
<feature type="domain" description="CheC-like protein" evidence="3">
    <location>
        <begin position="9"/>
        <end position="44"/>
    </location>
</feature>
<evidence type="ECO:0000313" key="5">
    <source>
        <dbReference type="Proteomes" id="UP000177230"/>
    </source>
</evidence>
<dbReference type="GO" id="GO:0006935">
    <property type="term" value="P:chemotaxis"/>
    <property type="evidence" value="ECO:0007669"/>
    <property type="project" value="UniProtKB-KW"/>
</dbReference>
<dbReference type="AlphaFoldDB" id="A0A1F5R4E4"/>
<proteinExistence type="predicted"/>
<dbReference type="Proteomes" id="UP000177230">
    <property type="component" value="Unassembled WGS sequence"/>
</dbReference>
<name>A0A1F5R4E4_9BACT</name>
<reference evidence="4 5" key="1">
    <citation type="journal article" date="2016" name="Nat. Commun.">
        <title>Thousands of microbial genomes shed light on interconnected biogeochemical processes in an aquifer system.</title>
        <authorList>
            <person name="Anantharaman K."/>
            <person name="Brown C.T."/>
            <person name="Hug L.A."/>
            <person name="Sharon I."/>
            <person name="Castelle C.J."/>
            <person name="Probst A.J."/>
            <person name="Thomas B.C."/>
            <person name="Singh A."/>
            <person name="Wilkins M.J."/>
            <person name="Karaoz U."/>
            <person name="Brodie E.L."/>
            <person name="Williams K.H."/>
            <person name="Hubbard S.S."/>
            <person name="Banfield J.F."/>
        </authorList>
    </citation>
    <scope>NUCLEOTIDE SEQUENCE [LARGE SCALE GENOMIC DNA]</scope>
</reference>
<organism evidence="4 5">
    <name type="scientific">Candidatus Edwardsbacteria bacterium GWF2_54_11</name>
    <dbReference type="NCBI Taxonomy" id="1817851"/>
    <lineage>
        <taxon>Bacteria</taxon>
        <taxon>Candidatus Edwardsiibacteriota</taxon>
    </lineage>
</organism>
<evidence type="ECO:0000259" key="3">
    <source>
        <dbReference type="Pfam" id="PF04509"/>
    </source>
</evidence>
<dbReference type="Pfam" id="PF04509">
    <property type="entry name" value="CheC"/>
    <property type="match status" value="1"/>
</dbReference>
<dbReference type="InterPro" id="IPR028976">
    <property type="entry name" value="CheC-like_sf"/>
</dbReference>
<evidence type="ECO:0000256" key="2">
    <source>
        <dbReference type="ARBA" id="ARBA00022801"/>
    </source>
</evidence>